<dbReference type="EMBL" id="JAPCKI010000008">
    <property type="protein sequence ID" value="MDD2178760.1"/>
    <property type="molecule type" value="Genomic_DNA"/>
</dbReference>
<evidence type="ECO:0000313" key="1">
    <source>
        <dbReference type="EMBL" id="MDD2178760.1"/>
    </source>
</evidence>
<proteinExistence type="predicted"/>
<comment type="caution">
    <text evidence="1">The sequence shown here is derived from an EMBL/GenBank/DDBJ whole genome shotgun (WGS) entry which is preliminary data.</text>
</comment>
<protein>
    <submittedName>
        <fullName evidence="1">Uncharacterized protein</fullName>
    </submittedName>
</protein>
<dbReference type="Proteomes" id="UP001148932">
    <property type="component" value="Unassembled WGS sequence"/>
</dbReference>
<gene>
    <name evidence="1" type="ORF">OIN59_15080</name>
</gene>
<organism evidence="1 2">
    <name type="scientific">Acidovorax benzenivorans</name>
    <dbReference type="NCBI Taxonomy" id="2987520"/>
    <lineage>
        <taxon>Bacteria</taxon>
        <taxon>Pseudomonadati</taxon>
        <taxon>Pseudomonadota</taxon>
        <taxon>Betaproteobacteria</taxon>
        <taxon>Burkholderiales</taxon>
        <taxon>Comamonadaceae</taxon>
        <taxon>Acidovorax</taxon>
    </lineage>
</organism>
<evidence type="ECO:0000313" key="2">
    <source>
        <dbReference type="Proteomes" id="UP001148932"/>
    </source>
</evidence>
<keyword evidence="2" id="KW-1185">Reference proteome</keyword>
<reference evidence="1" key="1">
    <citation type="submission" date="2022-10" db="EMBL/GenBank/DDBJ databases">
        <title>Description of microaerobic benzene degrading bacteria.</title>
        <authorList>
            <person name="Bedics A."/>
            <person name="Tancsics A."/>
            <person name="Banerjee S."/>
        </authorList>
    </citation>
    <scope>NUCLEOTIDE SEQUENCE</scope>
    <source>
        <strain evidence="1">D2M1</strain>
    </source>
</reference>
<name>A0ABT5RYJ5_9BURK</name>
<dbReference type="RefSeq" id="WP_274111709.1">
    <property type="nucleotide sequence ID" value="NZ_JAPCKI010000008.1"/>
</dbReference>
<sequence length="77" mass="8544">MTTAPQSKASLVREHMAAGRWADAVRLAASFPRLDKHRDAILDARTAYTNPRWLTQLGMDPEAAKEAGHAALRERFA</sequence>
<accession>A0ABT5RYJ5</accession>